<reference evidence="1" key="1">
    <citation type="submission" date="2020-11" db="EMBL/GenBank/DDBJ databases">
        <authorList>
            <person name="Tran Van P."/>
        </authorList>
    </citation>
    <scope>NUCLEOTIDE SEQUENCE</scope>
</reference>
<name>A0A7R9E0T4_9NEOP</name>
<evidence type="ECO:0000313" key="1">
    <source>
        <dbReference type="EMBL" id="CAD7424027.1"/>
    </source>
</evidence>
<dbReference type="AlphaFoldDB" id="A0A7R9E0T4"/>
<gene>
    <name evidence="1" type="ORF">TMSB3V08_LOCUS995</name>
</gene>
<dbReference type="EMBL" id="OB792744">
    <property type="protein sequence ID" value="CAD7424027.1"/>
    <property type="molecule type" value="Genomic_DNA"/>
</dbReference>
<protein>
    <submittedName>
        <fullName evidence="1">Uncharacterized protein</fullName>
    </submittedName>
</protein>
<proteinExistence type="predicted"/>
<accession>A0A7R9E0T4</accession>
<organism evidence="1">
    <name type="scientific">Timema monikensis</name>
    <dbReference type="NCBI Taxonomy" id="170555"/>
    <lineage>
        <taxon>Eukaryota</taxon>
        <taxon>Metazoa</taxon>
        <taxon>Ecdysozoa</taxon>
        <taxon>Arthropoda</taxon>
        <taxon>Hexapoda</taxon>
        <taxon>Insecta</taxon>
        <taxon>Pterygota</taxon>
        <taxon>Neoptera</taxon>
        <taxon>Polyneoptera</taxon>
        <taxon>Phasmatodea</taxon>
        <taxon>Timematodea</taxon>
        <taxon>Timematoidea</taxon>
        <taxon>Timematidae</taxon>
        <taxon>Timema</taxon>
    </lineage>
</organism>
<sequence length="127" mass="14144">MTFPLPANRTILSRHFVRVPTKTTAAGVEPGIDLLDSLQLYNTSRPGVSSTLGSIEGRRAYYLQGALEVPALTREIRGDYRSLMFFNLRSEFLTTDPEVPGLIPSASRLFYEAVDLGGDKIQPREDR</sequence>